<comment type="caution">
    <text evidence="7">The sequence shown here is derived from an EMBL/GenBank/DDBJ whole genome shotgun (WGS) entry which is preliminary data.</text>
</comment>
<dbReference type="EMBL" id="CASHTH010000463">
    <property type="protein sequence ID" value="CAI8002108.1"/>
    <property type="molecule type" value="Genomic_DNA"/>
</dbReference>
<gene>
    <name evidence="7" type="ORF">GBAR_LOCUS3329</name>
</gene>
<dbReference type="Pfam" id="PF01765">
    <property type="entry name" value="RRF"/>
    <property type="match status" value="1"/>
</dbReference>
<accession>A0AA35R2W1</accession>
<dbReference type="PANTHER" id="PTHR20982:SF3">
    <property type="entry name" value="MITOCHONDRIAL RIBOSOME RECYCLING FACTOR PSEUDO 1"/>
    <property type="match status" value="1"/>
</dbReference>
<dbReference type="GO" id="GO:0043023">
    <property type="term" value="F:ribosomal large subunit binding"/>
    <property type="evidence" value="ECO:0007669"/>
    <property type="project" value="TreeGrafter"/>
</dbReference>
<dbReference type="Gene3D" id="1.10.132.20">
    <property type="entry name" value="Ribosome-recycling factor"/>
    <property type="match status" value="1"/>
</dbReference>
<dbReference type="SUPFAM" id="SSF55194">
    <property type="entry name" value="Ribosome recycling factor, RRF"/>
    <property type="match status" value="1"/>
</dbReference>
<sequence>MQQQILQQSESRMKKTVEATVTKLSHVQTGRAAPTLLDQVSVTYYGSKSPLSQVGTITTPEPRLLVIQPWDKTLITEIEKAIAHSDLGLSTSNDGNVIRIQVPELTLERRTELAKVVRKLAEEGKVAIRNIRRDANEAIKKVDSGDAGGGAKSRGRGGDKKRGQATADPVQQLTDRYIDQIDELTEAKESELLET</sequence>
<dbReference type="PANTHER" id="PTHR20982">
    <property type="entry name" value="RIBOSOME RECYCLING FACTOR"/>
    <property type="match status" value="1"/>
</dbReference>
<dbReference type="HAMAP" id="MF_00040">
    <property type="entry name" value="RRF"/>
    <property type="match status" value="1"/>
</dbReference>
<reference evidence="7" key="1">
    <citation type="submission" date="2023-03" db="EMBL/GenBank/DDBJ databases">
        <authorList>
            <person name="Steffen K."/>
            <person name="Cardenas P."/>
        </authorList>
    </citation>
    <scope>NUCLEOTIDE SEQUENCE</scope>
</reference>
<dbReference type="Proteomes" id="UP001174909">
    <property type="component" value="Unassembled WGS sequence"/>
</dbReference>
<dbReference type="FunFam" id="3.30.1360.40:FF:000001">
    <property type="entry name" value="Ribosome-recycling factor"/>
    <property type="match status" value="1"/>
</dbReference>
<evidence type="ECO:0000256" key="1">
    <source>
        <dbReference type="ARBA" id="ARBA00005912"/>
    </source>
</evidence>
<keyword evidence="8" id="KW-1185">Reference proteome</keyword>
<dbReference type="Gene3D" id="3.30.1360.40">
    <property type="match status" value="1"/>
</dbReference>
<evidence type="ECO:0000313" key="7">
    <source>
        <dbReference type="EMBL" id="CAI8002108.1"/>
    </source>
</evidence>
<feature type="domain" description="Ribosome recycling factor" evidence="6">
    <location>
        <begin position="22"/>
        <end position="193"/>
    </location>
</feature>
<evidence type="ECO:0000256" key="5">
    <source>
        <dbReference type="SAM" id="MobiDB-lite"/>
    </source>
</evidence>
<evidence type="ECO:0000256" key="3">
    <source>
        <dbReference type="ARBA" id="ARBA00022917"/>
    </source>
</evidence>
<proteinExistence type="inferred from homology"/>
<evidence type="ECO:0000256" key="2">
    <source>
        <dbReference type="ARBA" id="ARBA00020581"/>
    </source>
</evidence>
<feature type="region of interest" description="Disordered" evidence="5">
    <location>
        <begin position="142"/>
        <end position="174"/>
    </location>
</feature>
<dbReference type="CDD" id="cd00520">
    <property type="entry name" value="RRF"/>
    <property type="match status" value="1"/>
</dbReference>
<organism evidence="7 8">
    <name type="scientific">Geodia barretti</name>
    <name type="common">Barrett's horny sponge</name>
    <dbReference type="NCBI Taxonomy" id="519541"/>
    <lineage>
        <taxon>Eukaryota</taxon>
        <taxon>Metazoa</taxon>
        <taxon>Porifera</taxon>
        <taxon>Demospongiae</taxon>
        <taxon>Heteroscleromorpha</taxon>
        <taxon>Tetractinellida</taxon>
        <taxon>Astrophorina</taxon>
        <taxon>Geodiidae</taxon>
        <taxon>Geodia</taxon>
    </lineage>
</organism>
<dbReference type="AlphaFoldDB" id="A0AA35R2W1"/>
<evidence type="ECO:0000313" key="8">
    <source>
        <dbReference type="Proteomes" id="UP001174909"/>
    </source>
</evidence>
<dbReference type="NCBIfam" id="TIGR00496">
    <property type="entry name" value="frr"/>
    <property type="match status" value="1"/>
</dbReference>
<keyword evidence="3" id="KW-0648">Protein biosynthesis</keyword>
<dbReference type="InterPro" id="IPR002661">
    <property type="entry name" value="Ribosome_recyc_fac"/>
</dbReference>
<protein>
    <recommendedName>
        <fullName evidence="2">Ribosome-recycling factor, mitochondrial</fullName>
    </recommendedName>
    <alternativeName>
        <fullName evidence="4">Ribosome-releasing factor, mitochondrial</fullName>
    </alternativeName>
</protein>
<dbReference type="GO" id="GO:0006412">
    <property type="term" value="P:translation"/>
    <property type="evidence" value="ECO:0007669"/>
    <property type="project" value="UniProtKB-KW"/>
</dbReference>
<dbReference type="InterPro" id="IPR036191">
    <property type="entry name" value="RRF_sf"/>
</dbReference>
<dbReference type="InterPro" id="IPR023584">
    <property type="entry name" value="Ribosome_recyc_fac_dom"/>
</dbReference>
<comment type="similarity">
    <text evidence="1">Belongs to the RRF family.</text>
</comment>
<name>A0AA35R2W1_GEOBA</name>
<evidence type="ECO:0000259" key="6">
    <source>
        <dbReference type="Pfam" id="PF01765"/>
    </source>
</evidence>
<evidence type="ECO:0000256" key="4">
    <source>
        <dbReference type="ARBA" id="ARBA00033107"/>
    </source>
</evidence>